<reference evidence="1 2" key="1">
    <citation type="submission" date="2019-10" db="EMBL/GenBank/DDBJ databases">
        <authorList>
            <person name="Palmer J.M."/>
        </authorList>
    </citation>
    <scope>NUCLEOTIDE SEQUENCE [LARGE SCALE GENOMIC DNA]</scope>
    <source>
        <strain evidence="1 2">TWF730</strain>
    </source>
</reference>
<sequence length="244" mass="28479">MSVSYFATFVESENYFLYKRPDFRQWGSPLTGEYPKYKSQTDKNPISTDICVSAWEQDWFHAYRRVNSGPEVDFWAISDPQNYPKLVEWLSHPSIKGFNQDSLYVSLGPNGSFFARCNLGYRWHGIPDGAETILQSFLGGNKWRVKPNQFLFGQSDCYIIIDDLGKVYYDEKKRDFYYPLLFDELDRIAGQEGTVEFLSFRPSNSPACDYFLVYNINDTRCVLPYAESWKVQERLIALKRKISG</sequence>
<dbReference type="AlphaFoldDB" id="A0AAV9UBC8"/>
<comment type="caution">
    <text evidence="1">The sequence shown here is derived from an EMBL/GenBank/DDBJ whole genome shotgun (WGS) entry which is preliminary data.</text>
</comment>
<protein>
    <submittedName>
        <fullName evidence="1">Uncharacterized protein</fullName>
    </submittedName>
</protein>
<gene>
    <name evidence="1" type="ORF">TWF730_002691</name>
</gene>
<dbReference type="EMBL" id="JAVHNS010000013">
    <property type="protein sequence ID" value="KAK6337285.1"/>
    <property type="molecule type" value="Genomic_DNA"/>
</dbReference>
<dbReference type="Proteomes" id="UP001373714">
    <property type="component" value="Unassembled WGS sequence"/>
</dbReference>
<proteinExistence type="predicted"/>
<accession>A0AAV9UBC8</accession>
<keyword evidence="2" id="KW-1185">Reference proteome</keyword>
<evidence type="ECO:0000313" key="2">
    <source>
        <dbReference type="Proteomes" id="UP001373714"/>
    </source>
</evidence>
<evidence type="ECO:0000313" key="1">
    <source>
        <dbReference type="EMBL" id="KAK6337285.1"/>
    </source>
</evidence>
<name>A0AAV9UBC8_9PEZI</name>
<organism evidence="1 2">
    <name type="scientific">Orbilia blumenaviensis</name>
    <dbReference type="NCBI Taxonomy" id="1796055"/>
    <lineage>
        <taxon>Eukaryota</taxon>
        <taxon>Fungi</taxon>
        <taxon>Dikarya</taxon>
        <taxon>Ascomycota</taxon>
        <taxon>Pezizomycotina</taxon>
        <taxon>Orbiliomycetes</taxon>
        <taxon>Orbiliales</taxon>
        <taxon>Orbiliaceae</taxon>
        <taxon>Orbilia</taxon>
    </lineage>
</organism>